<reference evidence="2 3" key="1">
    <citation type="submission" date="2009-11" db="EMBL/GenBank/DDBJ databases">
        <title>Annotation of Allomyces macrogynus ATCC 38327.</title>
        <authorList>
            <consortium name="The Broad Institute Genome Sequencing Platform"/>
            <person name="Russ C."/>
            <person name="Cuomo C."/>
            <person name="Burger G."/>
            <person name="Gray M.W."/>
            <person name="Holland P.W.H."/>
            <person name="King N."/>
            <person name="Lang F.B.F."/>
            <person name="Roger A.J."/>
            <person name="Ruiz-Trillo I."/>
            <person name="Young S.K."/>
            <person name="Zeng Q."/>
            <person name="Gargeya S."/>
            <person name="Fitzgerald M."/>
            <person name="Haas B."/>
            <person name="Abouelleil A."/>
            <person name="Alvarado L."/>
            <person name="Arachchi H.M."/>
            <person name="Berlin A."/>
            <person name="Chapman S.B."/>
            <person name="Gearin G."/>
            <person name="Goldberg J."/>
            <person name="Griggs A."/>
            <person name="Gujja S."/>
            <person name="Hansen M."/>
            <person name="Heiman D."/>
            <person name="Howarth C."/>
            <person name="Larimer J."/>
            <person name="Lui A."/>
            <person name="MacDonald P.J.P."/>
            <person name="McCowen C."/>
            <person name="Montmayeur A."/>
            <person name="Murphy C."/>
            <person name="Neiman D."/>
            <person name="Pearson M."/>
            <person name="Priest M."/>
            <person name="Roberts A."/>
            <person name="Saif S."/>
            <person name="Shea T."/>
            <person name="Sisk P."/>
            <person name="Stolte C."/>
            <person name="Sykes S."/>
            <person name="Wortman J."/>
            <person name="Nusbaum C."/>
            <person name="Birren B."/>
        </authorList>
    </citation>
    <scope>NUCLEOTIDE SEQUENCE [LARGE SCALE GENOMIC DNA]</scope>
    <source>
        <strain evidence="2 3">ATCC 38327</strain>
    </source>
</reference>
<evidence type="ECO:0000313" key="3">
    <source>
        <dbReference type="Proteomes" id="UP000054350"/>
    </source>
</evidence>
<feature type="region of interest" description="Disordered" evidence="1">
    <location>
        <begin position="67"/>
        <end position="148"/>
    </location>
</feature>
<protein>
    <submittedName>
        <fullName evidence="2">Uncharacterized protein</fullName>
    </submittedName>
</protein>
<keyword evidence="3" id="KW-1185">Reference proteome</keyword>
<accession>A0A0L0S1F0</accession>
<gene>
    <name evidence="2" type="ORF">AMAG_17884</name>
</gene>
<name>A0A0L0S1F0_ALLM3</name>
<dbReference type="EMBL" id="GG745330">
    <property type="protein sequence ID" value="KNE56235.1"/>
    <property type="molecule type" value="Genomic_DNA"/>
</dbReference>
<reference evidence="3" key="2">
    <citation type="submission" date="2009-11" db="EMBL/GenBank/DDBJ databases">
        <title>The Genome Sequence of Allomyces macrogynus strain ATCC 38327.</title>
        <authorList>
            <consortium name="The Broad Institute Genome Sequencing Platform"/>
            <person name="Russ C."/>
            <person name="Cuomo C."/>
            <person name="Shea T."/>
            <person name="Young S.K."/>
            <person name="Zeng Q."/>
            <person name="Koehrsen M."/>
            <person name="Haas B."/>
            <person name="Borodovsky M."/>
            <person name="Guigo R."/>
            <person name="Alvarado L."/>
            <person name="Berlin A."/>
            <person name="Borenstein D."/>
            <person name="Chen Z."/>
            <person name="Engels R."/>
            <person name="Freedman E."/>
            <person name="Gellesch M."/>
            <person name="Goldberg J."/>
            <person name="Griggs A."/>
            <person name="Gujja S."/>
            <person name="Heiman D."/>
            <person name="Hepburn T."/>
            <person name="Howarth C."/>
            <person name="Jen D."/>
            <person name="Larson L."/>
            <person name="Lewis B."/>
            <person name="Mehta T."/>
            <person name="Park D."/>
            <person name="Pearson M."/>
            <person name="Roberts A."/>
            <person name="Saif S."/>
            <person name="Shenoy N."/>
            <person name="Sisk P."/>
            <person name="Stolte C."/>
            <person name="Sykes S."/>
            <person name="Walk T."/>
            <person name="White J."/>
            <person name="Yandava C."/>
            <person name="Burger G."/>
            <person name="Gray M.W."/>
            <person name="Holland P.W.H."/>
            <person name="King N."/>
            <person name="Lang F.B.F."/>
            <person name="Roger A.J."/>
            <person name="Ruiz-Trillo I."/>
            <person name="Lander E."/>
            <person name="Nusbaum C."/>
        </authorList>
    </citation>
    <scope>NUCLEOTIDE SEQUENCE [LARGE SCALE GENOMIC DNA]</scope>
    <source>
        <strain evidence="3">ATCC 38327</strain>
    </source>
</reference>
<dbReference type="AlphaFoldDB" id="A0A0L0S1F0"/>
<dbReference type="Proteomes" id="UP000054350">
    <property type="component" value="Unassembled WGS sequence"/>
</dbReference>
<evidence type="ECO:0000313" key="2">
    <source>
        <dbReference type="EMBL" id="KNE56235.1"/>
    </source>
</evidence>
<organism evidence="2 3">
    <name type="scientific">Allomyces macrogynus (strain ATCC 38327)</name>
    <name type="common">Allomyces javanicus var. macrogynus</name>
    <dbReference type="NCBI Taxonomy" id="578462"/>
    <lineage>
        <taxon>Eukaryota</taxon>
        <taxon>Fungi</taxon>
        <taxon>Fungi incertae sedis</taxon>
        <taxon>Blastocladiomycota</taxon>
        <taxon>Blastocladiomycetes</taxon>
        <taxon>Blastocladiales</taxon>
        <taxon>Blastocladiaceae</taxon>
        <taxon>Allomyces</taxon>
    </lineage>
</organism>
<evidence type="ECO:0000256" key="1">
    <source>
        <dbReference type="SAM" id="MobiDB-lite"/>
    </source>
</evidence>
<proteinExistence type="predicted"/>
<feature type="compositionally biased region" description="Basic and acidic residues" evidence="1">
    <location>
        <begin position="1"/>
        <end position="21"/>
    </location>
</feature>
<sequence length="148" mass="15385">MRASSRKEDCARRSGESRGETATEPSVGEYHVEQILGGQVKVVEVQERAGRTQVLVRSDMHTVACGRARGGASKRRAEAGKCRSRAGRGDPVVGRAGTRFGSDTEVGGSGEERVGEHGAAGSADLLSRVGHIERGGGSTARRAPGSGE</sequence>
<dbReference type="VEuPathDB" id="FungiDB:AMAG_17884"/>
<feature type="region of interest" description="Disordered" evidence="1">
    <location>
        <begin position="1"/>
        <end position="30"/>
    </location>
</feature>